<dbReference type="InterPro" id="IPR023100">
    <property type="entry name" value="D-aminoacylase_insert_dom_sf"/>
</dbReference>
<evidence type="ECO:0000259" key="1">
    <source>
        <dbReference type="Pfam" id="PF07969"/>
    </source>
</evidence>
<dbReference type="Proteomes" id="UP001144256">
    <property type="component" value="Unassembled WGS sequence"/>
</dbReference>
<proteinExistence type="predicted"/>
<protein>
    <submittedName>
        <fullName evidence="2">Aminoacylase</fullName>
    </submittedName>
</protein>
<dbReference type="SUPFAM" id="SSF51556">
    <property type="entry name" value="Metallo-dependent hydrolases"/>
    <property type="match status" value="1"/>
</dbReference>
<dbReference type="PANTHER" id="PTHR11647:SF1">
    <property type="entry name" value="COLLAPSIN RESPONSE MEDIATOR PROTEIN"/>
    <property type="match status" value="1"/>
</dbReference>
<dbReference type="CDD" id="cd01297">
    <property type="entry name" value="D-aminoacylase"/>
    <property type="match status" value="1"/>
</dbReference>
<dbReference type="GO" id="GO:0016811">
    <property type="term" value="F:hydrolase activity, acting on carbon-nitrogen (but not peptide) bonds, in linear amides"/>
    <property type="evidence" value="ECO:0007669"/>
    <property type="project" value="InterPro"/>
</dbReference>
<evidence type="ECO:0000313" key="2">
    <source>
        <dbReference type="EMBL" id="GKX32251.1"/>
    </source>
</evidence>
<dbReference type="InterPro" id="IPR013108">
    <property type="entry name" value="Amidohydro_3"/>
</dbReference>
<dbReference type="Gene3D" id="3.20.20.140">
    <property type="entry name" value="Metal-dependent hydrolases"/>
    <property type="match status" value="1"/>
</dbReference>
<dbReference type="SUPFAM" id="SSF51338">
    <property type="entry name" value="Composite domain of metallo-dependent hydrolases"/>
    <property type="match status" value="1"/>
</dbReference>
<keyword evidence="3" id="KW-1185">Reference proteome</keyword>
<organism evidence="2 3">
    <name type="scientific">Vallitalea longa</name>
    <dbReference type="NCBI Taxonomy" id="2936439"/>
    <lineage>
        <taxon>Bacteria</taxon>
        <taxon>Bacillati</taxon>
        <taxon>Bacillota</taxon>
        <taxon>Clostridia</taxon>
        <taxon>Lachnospirales</taxon>
        <taxon>Vallitaleaceae</taxon>
        <taxon>Vallitalea</taxon>
    </lineage>
</organism>
<gene>
    <name evidence="2" type="ORF">SH1V18_47310</name>
</gene>
<comment type="caution">
    <text evidence="2">The sequence shown here is derived from an EMBL/GenBank/DDBJ whole genome shotgun (WGS) entry which is preliminary data.</text>
</comment>
<dbReference type="GO" id="GO:0016812">
    <property type="term" value="F:hydrolase activity, acting on carbon-nitrogen (but not peptide) bonds, in cyclic amides"/>
    <property type="evidence" value="ECO:0007669"/>
    <property type="project" value="TreeGrafter"/>
</dbReference>
<dbReference type="RefSeq" id="WP_281819720.1">
    <property type="nucleotide sequence ID" value="NZ_BRLB01000029.1"/>
</dbReference>
<dbReference type="InterPro" id="IPR011059">
    <property type="entry name" value="Metal-dep_hydrolase_composite"/>
</dbReference>
<accession>A0A9W6DGF6</accession>
<dbReference type="PANTHER" id="PTHR11647">
    <property type="entry name" value="HYDRANTOINASE/DIHYDROPYRIMIDINASE FAMILY MEMBER"/>
    <property type="match status" value="1"/>
</dbReference>
<feature type="domain" description="Amidohydrolase 3" evidence="1">
    <location>
        <begin position="400"/>
        <end position="510"/>
    </location>
</feature>
<dbReference type="Gene3D" id="3.30.1490.130">
    <property type="entry name" value="D-aminoacylase. Domain 3"/>
    <property type="match status" value="1"/>
</dbReference>
<evidence type="ECO:0000313" key="3">
    <source>
        <dbReference type="Proteomes" id="UP001144256"/>
    </source>
</evidence>
<name>A0A9W6DGF6_9FIRM</name>
<sequence length="537" mass="59842">MYDILIKHGTIVDGTGNKKFTGDIAVKDGKIVKIQDSIDAQSKKIIDAENKIVSPGFIDIHSHSDLRAASCNLCDIKIQQGVTTEIYGNCGFSIAPINNKTLNLLNEYSSPFLGTFDIPFTWNSYDEYIDMLKNKKYMHNIGGLVGNSSLRIALKGFDKENLTKEDIKKMRSSLLEAINSGALGLSLGLMYMPDTLHTTDELVNIISCLKNYNTVVTAHIRGEGNSLVSSVKEIIEIGKKTGVPVNISHFKCAGKNNWGTAIDEAIDLIETARSKGQDVTCDVYPYTAGSTTLSSVMPPWAVEGGVDQFLNRLKNTITRNKIKDELAKDTSDWDNLVYSTGWNSVVIVDVNTPKNKYCIGKSIEEIAKIRGEEPDECAINLLIEENGKVSMVFFHMSEEDVKKIISLDYSFIISDSIYLNEGNPHPRLYGTYPRLFSKYVREEPILTIEKAVQKCTYLPAKRINLNDRGLLREGYQADIVIFDINKIKDKATYENPRQNCEGIDYVIVNGITSLENGKVLDNKNGKLLLSEYAHTTI</sequence>
<dbReference type="InterPro" id="IPR050378">
    <property type="entry name" value="Metallo-dep_Hydrolases_sf"/>
</dbReference>
<dbReference type="Gene3D" id="2.30.40.10">
    <property type="entry name" value="Urease, subunit C, domain 1"/>
    <property type="match status" value="1"/>
</dbReference>
<reference evidence="2" key="1">
    <citation type="submission" date="2022-06" db="EMBL/GenBank/DDBJ databases">
        <title>Vallitalea longa sp. nov., an anaerobic bacterium isolated from marine sediment.</title>
        <authorList>
            <person name="Hirano S."/>
            <person name="Terahara T."/>
            <person name="Mori K."/>
            <person name="Hamada M."/>
            <person name="Matsumoto R."/>
            <person name="Kobayashi T."/>
        </authorList>
    </citation>
    <scope>NUCLEOTIDE SEQUENCE</scope>
    <source>
        <strain evidence="2">SH18-1</strain>
    </source>
</reference>
<dbReference type="GO" id="GO:0005829">
    <property type="term" value="C:cytosol"/>
    <property type="evidence" value="ECO:0007669"/>
    <property type="project" value="TreeGrafter"/>
</dbReference>
<dbReference type="InterPro" id="IPR032466">
    <property type="entry name" value="Metal_Hydrolase"/>
</dbReference>
<dbReference type="Pfam" id="PF07969">
    <property type="entry name" value="Amidohydro_3"/>
    <property type="match status" value="2"/>
</dbReference>
<feature type="domain" description="Amidohydrolase 3" evidence="1">
    <location>
        <begin position="44"/>
        <end position="135"/>
    </location>
</feature>
<dbReference type="AlphaFoldDB" id="A0A9W6DGF6"/>
<dbReference type="EMBL" id="BRLB01000029">
    <property type="protein sequence ID" value="GKX32251.1"/>
    <property type="molecule type" value="Genomic_DNA"/>
</dbReference>